<evidence type="ECO:0000313" key="1">
    <source>
        <dbReference type="EMBL" id="MDD9781436.1"/>
    </source>
</evidence>
<sequence length="73" mass="8503">MKKDLCKITLSNGKEITFQKHVDEVLERIQDSEGKLYDGLIHFSEISINPKYVVSLEPVTNSFRTDNQRKIYT</sequence>
<proteinExistence type="predicted"/>
<reference evidence="1 2" key="1">
    <citation type="submission" date="2023-02" db="EMBL/GenBank/DDBJ databases">
        <authorList>
            <person name="Olszewska D."/>
        </authorList>
    </citation>
    <scope>NUCLEOTIDE SEQUENCE [LARGE SCALE GENOMIC DNA]</scope>
    <source>
        <strain evidence="1 2">FDU301</strain>
    </source>
</reference>
<comment type="caution">
    <text evidence="1">The sequence shown here is derived from an EMBL/GenBank/DDBJ whole genome shotgun (WGS) entry which is preliminary data.</text>
</comment>
<protein>
    <submittedName>
        <fullName evidence="1">Uncharacterized protein</fullName>
    </submittedName>
</protein>
<name>A0ABD4WMI5_PRIMG</name>
<gene>
    <name evidence="1" type="ORF">PVE99_03275</name>
</gene>
<dbReference type="RefSeq" id="WP_197227536.1">
    <property type="nucleotide sequence ID" value="NZ_JARAOW010000121.1"/>
</dbReference>
<dbReference type="Proteomes" id="UP001213771">
    <property type="component" value="Unassembled WGS sequence"/>
</dbReference>
<dbReference type="AlphaFoldDB" id="A0ABD4WMI5"/>
<accession>A0ABD4WMI5</accession>
<organism evidence="1 2">
    <name type="scientific">Priestia megaterium</name>
    <name type="common">Bacillus megaterium</name>
    <dbReference type="NCBI Taxonomy" id="1404"/>
    <lineage>
        <taxon>Bacteria</taxon>
        <taxon>Bacillati</taxon>
        <taxon>Bacillota</taxon>
        <taxon>Bacilli</taxon>
        <taxon>Bacillales</taxon>
        <taxon>Bacillaceae</taxon>
        <taxon>Priestia</taxon>
    </lineage>
</organism>
<dbReference type="EMBL" id="JARAOX010000112">
    <property type="protein sequence ID" value="MDD9781436.1"/>
    <property type="molecule type" value="Genomic_DNA"/>
</dbReference>
<evidence type="ECO:0000313" key="2">
    <source>
        <dbReference type="Proteomes" id="UP001213771"/>
    </source>
</evidence>